<name>A0ABV1DDJ3_9FIRM</name>
<sequence>MRYKHIEKAGIEISTLSVGTWAIGGENYGMVDEKDSIEAIREMIDNGVTVVDTAPVYGDGRSEKIVGKALKDGYREKIYLATKFGVACNPAGGDLIRRAGYDAIINDCESSMRRIGTDLIDIYIMHWPDVNTPIEETMSAVNDLKKQGKIRFAGVSNFTKDMLEDAQTYGSIEFVQPPYSMVNESAKELLLFCESQGIGTMTYGSLGSGILTGTIRKKPQFDKDDYRLTFYDVYSEPKFTKIMELLKCMEQIAEIHDRPVAQVAINWSTQKKYVSTAICGVRNKEEAKENCSAFDWMLTDEEVRVLDSVLQRLAL</sequence>
<dbReference type="PANTHER" id="PTHR43364">
    <property type="entry name" value="NADH-SPECIFIC METHYLGLYOXAL REDUCTASE-RELATED"/>
    <property type="match status" value="1"/>
</dbReference>
<keyword evidence="1" id="KW-0560">Oxidoreductase</keyword>
<feature type="domain" description="NADP-dependent oxidoreductase" evidence="2">
    <location>
        <begin position="16"/>
        <end position="310"/>
    </location>
</feature>
<dbReference type="Gene3D" id="3.20.20.100">
    <property type="entry name" value="NADP-dependent oxidoreductase domain"/>
    <property type="match status" value="1"/>
</dbReference>
<dbReference type="CDD" id="cd19084">
    <property type="entry name" value="AKR_AKR11B1-like"/>
    <property type="match status" value="1"/>
</dbReference>
<dbReference type="InterPro" id="IPR020471">
    <property type="entry name" value="AKR"/>
</dbReference>
<proteinExistence type="predicted"/>
<dbReference type="InterPro" id="IPR023210">
    <property type="entry name" value="NADP_OxRdtase_dom"/>
</dbReference>
<dbReference type="Proteomes" id="UP001454086">
    <property type="component" value="Unassembled WGS sequence"/>
</dbReference>
<dbReference type="PRINTS" id="PR00069">
    <property type="entry name" value="ALDKETRDTASE"/>
</dbReference>
<dbReference type="SUPFAM" id="SSF51430">
    <property type="entry name" value="NAD(P)-linked oxidoreductase"/>
    <property type="match status" value="1"/>
</dbReference>
<evidence type="ECO:0000256" key="1">
    <source>
        <dbReference type="ARBA" id="ARBA00023002"/>
    </source>
</evidence>
<comment type="caution">
    <text evidence="3">The sequence shown here is derived from an EMBL/GenBank/DDBJ whole genome shotgun (WGS) entry which is preliminary data.</text>
</comment>
<dbReference type="Pfam" id="PF00248">
    <property type="entry name" value="Aldo_ket_red"/>
    <property type="match status" value="1"/>
</dbReference>
<organism evidence="3 4">
    <name type="scientific">Enterocloster hominis</name>
    <name type="common">ex Hitch et al. 2024</name>
    <dbReference type="NCBI Taxonomy" id="1917870"/>
    <lineage>
        <taxon>Bacteria</taxon>
        <taxon>Bacillati</taxon>
        <taxon>Bacillota</taxon>
        <taxon>Clostridia</taxon>
        <taxon>Lachnospirales</taxon>
        <taxon>Lachnospiraceae</taxon>
        <taxon>Enterocloster</taxon>
    </lineage>
</organism>
<dbReference type="EMBL" id="JBBMFM010000129">
    <property type="protein sequence ID" value="MEQ2427831.1"/>
    <property type="molecule type" value="Genomic_DNA"/>
</dbReference>
<evidence type="ECO:0000313" key="3">
    <source>
        <dbReference type="EMBL" id="MEQ2427831.1"/>
    </source>
</evidence>
<reference evidence="3 4" key="1">
    <citation type="submission" date="2024-03" db="EMBL/GenBank/DDBJ databases">
        <title>Human intestinal bacterial collection.</title>
        <authorList>
            <person name="Pauvert C."/>
            <person name="Hitch T.C.A."/>
            <person name="Clavel T."/>
        </authorList>
    </citation>
    <scope>NUCLEOTIDE SEQUENCE [LARGE SCALE GENOMIC DNA]</scope>
    <source>
        <strain evidence="3 4">CLA-SR-H021</strain>
    </source>
</reference>
<dbReference type="InterPro" id="IPR050523">
    <property type="entry name" value="AKR_Detox_Biosynth"/>
</dbReference>
<protein>
    <submittedName>
        <fullName evidence="3">Aldo/keto reductase</fullName>
    </submittedName>
</protein>
<dbReference type="InterPro" id="IPR036812">
    <property type="entry name" value="NAD(P)_OxRdtase_dom_sf"/>
</dbReference>
<dbReference type="PANTHER" id="PTHR43364:SF4">
    <property type="entry name" value="NAD(P)-LINKED OXIDOREDUCTASE SUPERFAMILY PROTEIN"/>
    <property type="match status" value="1"/>
</dbReference>
<accession>A0ABV1DDJ3</accession>
<evidence type="ECO:0000259" key="2">
    <source>
        <dbReference type="Pfam" id="PF00248"/>
    </source>
</evidence>
<gene>
    <name evidence="3" type="ORF">WMQ36_22975</name>
</gene>
<keyword evidence="4" id="KW-1185">Reference proteome</keyword>
<evidence type="ECO:0000313" key="4">
    <source>
        <dbReference type="Proteomes" id="UP001454086"/>
    </source>
</evidence>
<dbReference type="RefSeq" id="WP_040381381.1">
    <property type="nucleotide sequence ID" value="NZ_JBBMFM010000129.1"/>
</dbReference>